<dbReference type="GO" id="GO:0008360">
    <property type="term" value="P:regulation of cell shape"/>
    <property type="evidence" value="ECO:0007669"/>
    <property type="project" value="UniProtKB-KW"/>
</dbReference>
<feature type="active site" evidence="7">
    <location>
        <position position="115"/>
    </location>
</feature>
<feature type="active site" description="Acyl-ester intermediate" evidence="7">
    <location>
        <position position="60"/>
    </location>
</feature>
<dbReference type="Gene3D" id="3.40.710.10">
    <property type="entry name" value="DD-peptidase/beta-lactamase superfamily"/>
    <property type="match status" value="1"/>
</dbReference>
<dbReference type="GO" id="GO:0009002">
    <property type="term" value="F:serine-type D-Ala-D-Ala carboxypeptidase activity"/>
    <property type="evidence" value="ECO:0007669"/>
    <property type="project" value="InterPro"/>
</dbReference>
<dbReference type="Proteomes" id="UP000308230">
    <property type="component" value="Unassembled WGS sequence"/>
</dbReference>
<keyword evidence="10" id="KW-1133">Transmembrane helix</keyword>
<organism evidence="12 13">
    <name type="scientific">Exobacillus caeni</name>
    <dbReference type="NCBI Taxonomy" id="2574798"/>
    <lineage>
        <taxon>Bacteria</taxon>
        <taxon>Bacillati</taxon>
        <taxon>Bacillota</taxon>
        <taxon>Bacilli</taxon>
        <taxon>Bacillales</taxon>
        <taxon>Guptibacillaceae</taxon>
        <taxon>Exobacillus</taxon>
    </lineage>
</organism>
<comment type="similarity">
    <text evidence="1 9">Belongs to the peptidase S11 family.</text>
</comment>
<evidence type="ECO:0000259" key="11">
    <source>
        <dbReference type="Pfam" id="PF00768"/>
    </source>
</evidence>
<evidence type="ECO:0000256" key="3">
    <source>
        <dbReference type="ARBA" id="ARBA00022801"/>
    </source>
</evidence>
<feature type="active site" description="Proton acceptor" evidence="7">
    <location>
        <position position="63"/>
    </location>
</feature>
<keyword evidence="10" id="KW-0472">Membrane</keyword>
<feature type="binding site" evidence="8">
    <location>
        <position position="221"/>
    </location>
    <ligand>
        <name>substrate</name>
    </ligand>
</feature>
<keyword evidence="5" id="KW-0573">Peptidoglycan synthesis</keyword>
<keyword evidence="2" id="KW-0732">Signal</keyword>
<evidence type="ECO:0000256" key="9">
    <source>
        <dbReference type="RuleBase" id="RU004016"/>
    </source>
</evidence>
<reference evidence="12 13" key="1">
    <citation type="submission" date="2019-04" db="EMBL/GenBank/DDBJ databases">
        <title>Bacillus caeni sp. nov., a bacterium isolated from mangrove sediment.</title>
        <authorList>
            <person name="Huang H."/>
            <person name="Mo K."/>
            <person name="Hu Y."/>
        </authorList>
    </citation>
    <scope>NUCLEOTIDE SEQUENCE [LARGE SCALE GENOMIC DNA]</scope>
    <source>
        <strain evidence="12 13">HB172195</strain>
    </source>
</reference>
<name>A0A5R9EZH8_9BACL</name>
<evidence type="ECO:0000313" key="13">
    <source>
        <dbReference type="Proteomes" id="UP000308230"/>
    </source>
</evidence>
<dbReference type="PRINTS" id="PR00725">
    <property type="entry name" value="DADACBPTASE1"/>
</dbReference>
<sequence length="387" mass="43884">MHRLGLWFLSVVLAFVAFPFQEVFASSDPEMESESAILIDGTTGQVLFEKKSRNKMYPASITKILTAIIAIEEADLSETVTVSKKATEVEGTTVYLMENEEIKLQRLVQGMLINSGNDAAIAIAEHMDGNVGRFADHMNRFLKKKIGAKDSHFVNPHGLFDENHYTTAYDMALITRYAMKNKTFGEIFGTKELKWKGEGWDTILKNHNLMLHRYDFVTGGKNGYVDKAGHTLVTTAKKGKTELIAVIMNAKSSRIAYKDTTKLFDFGFSSFNKKQLTTGGEFYSDTGQKFKLTETLFYLERKGEEIRTRITNDGLLLLKDKNNKVVLKKSLTAIKPEKKEEALASDYERKDANKGDEKNFSYFWLIFTSFIAFLTLGIIRWNRSRAS</sequence>
<proteinExistence type="inferred from homology"/>
<evidence type="ECO:0000256" key="6">
    <source>
        <dbReference type="ARBA" id="ARBA00023316"/>
    </source>
</evidence>
<dbReference type="InterPro" id="IPR018044">
    <property type="entry name" value="Peptidase_S11"/>
</dbReference>
<keyword evidence="13" id="KW-1185">Reference proteome</keyword>
<dbReference type="PANTHER" id="PTHR21581:SF33">
    <property type="entry name" value="D-ALANYL-D-ALANINE CARBOXYPEPTIDASE DACB"/>
    <property type="match status" value="1"/>
</dbReference>
<keyword evidence="10" id="KW-0812">Transmembrane</keyword>
<evidence type="ECO:0000256" key="1">
    <source>
        <dbReference type="ARBA" id="ARBA00007164"/>
    </source>
</evidence>
<evidence type="ECO:0000313" key="12">
    <source>
        <dbReference type="EMBL" id="TLS35869.1"/>
    </source>
</evidence>
<dbReference type="OrthoDB" id="9791132at2"/>
<evidence type="ECO:0000256" key="4">
    <source>
        <dbReference type="ARBA" id="ARBA00022960"/>
    </source>
</evidence>
<feature type="transmembrane region" description="Helical" evidence="10">
    <location>
        <begin position="362"/>
        <end position="381"/>
    </location>
</feature>
<evidence type="ECO:0000256" key="7">
    <source>
        <dbReference type="PIRSR" id="PIRSR618044-1"/>
    </source>
</evidence>
<accession>A0A5R9EZH8</accession>
<evidence type="ECO:0000256" key="8">
    <source>
        <dbReference type="PIRSR" id="PIRSR618044-2"/>
    </source>
</evidence>
<keyword evidence="12" id="KW-0121">Carboxypeptidase</keyword>
<dbReference type="Pfam" id="PF00768">
    <property type="entry name" value="Peptidase_S11"/>
    <property type="match status" value="1"/>
</dbReference>
<dbReference type="InterPro" id="IPR001967">
    <property type="entry name" value="Peptidase_S11_N"/>
</dbReference>
<dbReference type="GO" id="GO:0009252">
    <property type="term" value="P:peptidoglycan biosynthetic process"/>
    <property type="evidence" value="ECO:0007669"/>
    <property type="project" value="UniProtKB-KW"/>
</dbReference>
<dbReference type="GO" id="GO:0006508">
    <property type="term" value="P:proteolysis"/>
    <property type="evidence" value="ECO:0007669"/>
    <property type="project" value="InterPro"/>
</dbReference>
<dbReference type="SUPFAM" id="SSF56601">
    <property type="entry name" value="beta-lactamase/transpeptidase-like"/>
    <property type="match status" value="1"/>
</dbReference>
<keyword evidence="12" id="KW-0645">Protease</keyword>
<dbReference type="AlphaFoldDB" id="A0A5R9EZH8"/>
<gene>
    <name evidence="12" type="ORF">FCL54_17885</name>
</gene>
<dbReference type="PANTHER" id="PTHR21581">
    <property type="entry name" value="D-ALANYL-D-ALANINE CARBOXYPEPTIDASE"/>
    <property type="match status" value="1"/>
</dbReference>
<dbReference type="GO" id="GO:0071555">
    <property type="term" value="P:cell wall organization"/>
    <property type="evidence" value="ECO:0007669"/>
    <property type="project" value="UniProtKB-KW"/>
</dbReference>
<keyword evidence="6" id="KW-0961">Cell wall biogenesis/degradation</keyword>
<comment type="caution">
    <text evidence="12">The sequence shown here is derived from an EMBL/GenBank/DDBJ whole genome shotgun (WGS) entry which is preliminary data.</text>
</comment>
<evidence type="ECO:0000256" key="10">
    <source>
        <dbReference type="SAM" id="Phobius"/>
    </source>
</evidence>
<dbReference type="EMBL" id="SWLG01000015">
    <property type="protein sequence ID" value="TLS35869.1"/>
    <property type="molecule type" value="Genomic_DNA"/>
</dbReference>
<keyword evidence="4" id="KW-0133">Cell shape</keyword>
<keyword evidence="3" id="KW-0378">Hydrolase</keyword>
<evidence type="ECO:0000256" key="5">
    <source>
        <dbReference type="ARBA" id="ARBA00022984"/>
    </source>
</evidence>
<evidence type="ECO:0000256" key="2">
    <source>
        <dbReference type="ARBA" id="ARBA00022729"/>
    </source>
</evidence>
<feature type="domain" description="Peptidase S11 D-alanyl-D-alanine carboxypeptidase A N-terminal" evidence="11">
    <location>
        <begin position="24"/>
        <end position="251"/>
    </location>
</feature>
<dbReference type="InterPro" id="IPR012338">
    <property type="entry name" value="Beta-lactam/transpept-like"/>
</dbReference>
<protein>
    <submittedName>
        <fullName evidence="12">D-alanyl-D-alanine carboxypeptidase</fullName>
    </submittedName>
</protein>
<dbReference type="RefSeq" id="WP_138128305.1">
    <property type="nucleotide sequence ID" value="NZ_SWLG01000015.1"/>
</dbReference>